<feature type="domain" description="DUF1559" evidence="2">
    <location>
        <begin position="86"/>
        <end position="176"/>
    </location>
</feature>
<dbReference type="Pfam" id="PF07596">
    <property type="entry name" value="SBP_bac_10"/>
    <property type="match status" value="1"/>
</dbReference>
<sequence>MEIDESYAGQSGPCAICAKTITIPQLAATGPTVAQVVKPGARRRPAETDQARMPLSTIMMILGFSFAGLACLAICGGGVASVAVPAIRQARRNTQNEASRDNLKRIAEAMNAYHDTYGAFPPAVTTDDKGKPMHSWRVLLLPFLGHSDIYSRYNLSLPWDDPTNMQLVYEMPSVYRSFDDSSSGGYYDTRFVVIRGKQTLFPDDGGVSRGDVADDPDSVLLVVEKNGTGVNWIEPTDLLLNRDSLLIENDPENAATLPNSLTGNVVMQGGDVFLLPDYTSQQLMHDMSTRDGREEVYTELQDLLTTP</sequence>
<name>A0A5C5V1B5_9BACT</name>
<proteinExistence type="predicted"/>
<evidence type="ECO:0000313" key="4">
    <source>
        <dbReference type="Proteomes" id="UP000318878"/>
    </source>
</evidence>
<keyword evidence="1" id="KW-1133">Transmembrane helix</keyword>
<dbReference type="Proteomes" id="UP000318878">
    <property type="component" value="Unassembled WGS sequence"/>
</dbReference>
<dbReference type="RefSeq" id="WP_222434904.1">
    <property type="nucleotide sequence ID" value="NZ_SJPF01000004.1"/>
</dbReference>
<dbReference type="AlphaFoldDB" id="A0A5C5V1B5"/>
<evidence type="ECO:0000313" key="3">
    <source>
        <dbReference type="EMBL" id="TWT31783.1"/>
    </source>
</evidence>
<dbReference type="InterPro" id="IPR045584">
    <property type="entry name" value="Pilin-like"/>
</dbReference>
<dbReference type="SUPFAM" id="SSF54523">
    <property type="entry name" value="Pili subunits"/>
    <property type="match status" value="1"/>
</dbReference>
<dbReference type="PANTHER" id="PTHR30093:SF2">
    <property type="entry name" value="TYPE II SECRETION SYSTEM PROTEIN H"/>
    <property type="match status" value="1"/>
</dbReference>
<gene>
    <name evidence="3" type="ORF">Enr8_37070</name>
</gene>
<feature type="transmembrane region" description="Helical" evidence="1">
    <location>
        <begin position="58"/>
        <end position="84"/>
    </location>
</feature>
<comment type="caution">
    <text evidence="3">The sequence shown here is derived from an EMBL/GenBank/DDBJ whole genome shotgun (WGS) entry which is preliminary data.</text>
</comment>
<protein>
    <recommendedName>
        <fullName evidence="2">DUF1559 domain-containing protein</fullName>
    </recommendedName>
</protein>
<dbReference type="PANTHER" id="PTHR30093">
    <property type="entry name" value="GENERAL SECRETION PATHWAY PROTEIN G"/>
    <property type="match status" value="1"/>
</dbReference>
<keyword evidence="1" id="KW-0472">Membrane</keyword>
<evidence type="ECO:0000259" key="2">
    <source>
        <dbReference type="Pfam" id="PF07596"/>
    </source>
</evidence>
<keyword evidence="1" id="KW-0812">Transmembrane</keyword>
<dbReference type="InterPro" id="IPR011453">
    <property type="entry name" value="DUF1559"/>
</dbReference>
<dbReference type="EMBL" id="SJPF01000004">
    <property type="protein sequence ID" value="TWT31783.1"/>
    <property type="molecule type" value="Genomic_DNA"/>
</dbReference>
<reference evidence="3 4" key="1">
    <citation type="submission" date="2019-02" db="EMBL/GenBank/DDBJ databases">
        <title>Deep-cultivation of Planctomycetes and their phenomic and genomic characterization uncovers novel biology.</title>
        <authorList>
            <person name="Wiegand S."/>
            <person name="Jogler M."/>
            <person name="Boedeker C."/>
            <person name="Pinto D."/>
            <person name="Vollmers J."/>
            <person name="Rivas-Marin E."/>
            <person name="Kohn T."/>
            <person name="Peeters S.H."/>
            <person name="Heuer A."/>
            <person name="Rast P."/>
            <person name="Oberbeckmann S."/>
            <person name="Bunk B."/>
            <person name="Jeske O."/>
            <person name="Meyerdierks A."/>
            <person name="Storesund J.E."/>
            <person name="Kallscheuer N."/>
            <person name="Luecker S."/>
            <person name="Lage O.M."/>
            <person name="Pohl T."/>
            <person name="Merkel B.J."/>
            <person name="Hornburger P."/>
            <person name="Mueller R.-W."/>
            <person name="Bruemmer F."/>
            <person name="Labrenz M."/>
            <person name="Spormann A.M."/>
            <person name="Op Den Camp H."/>
            <person name="Overmann J."/>
            <person name="Amann R."/>
            <person name="Jetten M.S.M."/>
            <person name="Mascher T."/>
            <person name="Medema M.H."/>
            <person name="Devos D.P."/>
            <person name="Kaster A.-K."/>
            <person name="Ovreas L."/>
            <person name="Rohde M."/>
            <person name="Galperin M.Y."/>
            <person name="Jogler C."/>
        </authorList>
    </citation>
    <scope>NUCLEOTIDE SEQUENCE [LARGE SCALE GENOMIC DNA]</scope>
    <source>
        <strain evidence="3 4">Enr8</strain>
    </source>
</reference>
<organism evidence="3 4">
    <name type="scientific">Blastopirellula retiformator</name>
    <dbReference type="NCBI Taxonomy" id="2527970"/>
    <lineage>
        <taxon>Bacteria</taxon>
        <taxon>Pseudomonadati</taxon>
        <taxon>Planctomycetota</taxon>
        <taxon>Planctomycetia</taxon>
        <taxon>Pirellulales</taxon>
        <taxon>Pirellulaceae</taxon>
        <taxon>Blastopirellula</taxon>
    </lineage>
</organism>
<keyword evidence="4" id="KW-1185">Reference proteome</keyword>
<evidence type="ECO:0000256" key="1">
    <source>
        <dbReference type="SAM" id="Phobius"/>
    </source>
</evidence>
<accession>A0A5C5V1B5</accession>